<keyword evidence="1" id="KW-0472">Membrane</keyword>
<gene>
    <name evidence="2" type="ORF">SE18_19610</name>
</gene>
<dbReference type="STRING" id="70996.SE18_19610"/>
<protein>
    <submittedName>
        <fullName evidence="2">Uncharacterized protein</fullName>
    </submittedName>
</protein>
<dbReference type="EMBL" id="LGKP01000030">
    <property type="protein sequence ID" value="KPL83050.1"/>
    <property type="molecule type" value="Genomic_DNA"/>
</dbReference>
<keyword evidence="1" id="KW-0812">Transmembrane</keyword>
<feature type="transmembrane region" description="Helical" evidence="1">
    <location>
        <begin position="42"/>
        <end position="62"/>
    </location>
</feature>
<keyword evidence="1" id="KW-1133">Transmembrane helix</keyword>
<sequence length="143" mass="15816">MNPTTIQWFCVGMAMGCLFVSIIAAIVYWLPESDPPFWSRNVAARSFMAAIAFIGVSIPTWIEPAAAARFEFWLLQSQRPMTGTALWCFILALVSIGIAVGASIAAIFSESDWIGRWQTVARYARRACLSAIIMCIVFWNLGA</sequence>
<reference evidence="2 3" key="1">
    <citation type="submission" date="2015-07" db="EMBL/GenBank/DDBJ databases">
        <title>Whole genome sequence of Herpetosiphon geysericola DSM 7119.</title>
        <authorList>
            <person name="Hemp J."/>
            <person name="Ward L.M."/>
            <person name="Pace L.A."/>
            <person name="Fischer W.W."/>
        </authorList>
    </citation>
    <scope>NUCLEOTIDE SEQUENCE [LARGE SCALE GENOMIC DNA]</scope>
    <source>
        <strain evidence="2 3">DSM 7119</strain>
    </source>
</reference>
<dbReference type="RefSeq" id="WP_054536160.1">
    <property type="nucleotide sequence ID" value="NZ_LGKP01000030.1"/>
</dbReference>
<keyword evidence="3" id="KW-1185">Reference proteome</keyword>
<proteinExistence type="predicted"/>
<evidence type="ECO:0000313" key="2">
    <source>
        <dbReference type="EMBL" id="KPL83050.1"/>
    </source>
</evidence>
<evidence type="ECO:0000256" key="1">
    <source>
        <dbReference type="SAM" id="Phobius"/>
    </source>
</evidence>
<feature type="transmembrane region" description="Helical" evidence="1">
    <location>
        <begin position="82"/>
        <end position="108"/>
    </location>
</feature>
<comment type="caution">
    <text evidence="2">The sequence shown here is derived from an EMBL/GenBank/DDBJ whole genome shotgun (WGS) entry which is preliminary data.</text>
</comment>
<accession>A0A0N8GQ92</accession>
<evidence type="ECO:0000313" key="3">
    <source>
        <dbReference type="Proteomes" id="UP000050277"/>
    </source>
</evidence>
<feature type="transmembrane region" description="Helical" evidence="1">
    <location>
        <begin position="120"/>
        <end position="141"/>
    </location>
</feature>
<dbReference type="AlphaFoldDB" id="A0A0N8GQ92"/>
<dbReference type="Proteomes" id="UP000050277">
    <property type="component" value="Unassembled WGS sequence"/>
</dbReference>
<name>A0A0N8GQ92_9CHLR</name>
<feature type="transmembrane region" description="Helical" evidence="1">
    <location>
        <begin position="6"/>
        <end position="30"/>
    </location>
</feature>
<organism evidence="2 3">
    <name type="scientific">Herpetosiphon geysericola</name>
    <dbReference type="NCBI Taxonomy" id="70996"/>
    <lineage>
        <taxon>Bacteria</taxon>
        <taxon>Bacillati</taxon>
        <taxon>Chloroflexota</taxon>
        <taxon>Chloroflexia</taxon>
        <taxon>Herpetosiphonales</taxon>
        <taxon>Herpetosiphonaceae</taxon>
        <taxon>Herpetosiphon</taxon>
    </lineage>
</organism>